<dbReference type="AlphaFoldDB" id="A0AA36MCY7"/>
<organism evidence="2 3">
    <name type="scientific">Cylicocyclus nassatus</name>
    <name type="common">Nematode worm</name>
    <dbReference type="NCBI Taxonomy" id="53992"/>
    <lineage>
        <taxon>Eukaryota</taxon>
        <taxon>Metazoa</taxon>
        <taxon>Ecdysozoa</taxon>
        <taxon>Nematoda</taxon>
        <taxon>Chromadorea</taxon>
        <taxon>Rhabditida</taxon>
        <taxon>Rhabditina</taxon>
        <taxon>Rhabditomorpha</taxon>
        <taxon>Strongyloidea</taxon>
        <taxon>Strongylidae</taxon>
        <taxon>Cylicocyclus</taxon>
    </lineage>
</organism>
<comment type="caution">
    <text evidence="2">The sequence shown here is derived from an EMBL/GenBank/DDBJ whole genome shotgun (WGS) entry which is preliminary data.</text>
</comment>
<accession>A0AA36MCY7</accession>
<dbReference type="EMBL" id="CATQJL010000316">
    <property type="protein sequence ID" value="CAJ0604972.1"/>
    <property type="molecule type" value="Genomic_DNA"/>
</dbReference>
<gene>
    <name evidence="2" type="ORF">CYNAS_LOCUS16955</name>
</gene>
<proteinExistence type="predicted"/>
<keyword evidence="3" id="KW-1185">Reference proteome</keyword>
<feature type="compositionally biased region" description="Basic and acidic residues" evidence="1">
    <location>
        <begin position="76"/>
        <end position="85"/>
    </location>
</feature>
<name>A0AA36MCY7_CYLNA</name>
<protein>
    <submittedName>
        <fullName evidence="2">Uncharacterized protein</fullName>
    </submittedName>
</protein>
<dbReference type="Proteomes" id="UP001176961">
    <property type="component" value="Unassembled WGS sequence"/>
</dbReference>
<evidence type="ECO:0000313" key="2">
    <source>
        <dbReference type="EMBL" id="CAJ0604972.1"/>
    </source>
</evidence>
<sequence>MHQKKSAKIHATLIRGYDQDVNSIQQIQEDTETLQRHCTTLDSSLCEETSRNSECNSHIKELREILASCNNLNAKSHQDGQKEKNVASTRMENEEIVENHPSPNNSSSGMEEMN</sequence>
<feature type="region of interest" description="Disordered" evidence="1">
    <location>
        <begin position="74"/>
        <end position="114"/>
    </location>
</feature>
<feature type="compositionally biased region" description="Polar residues" evidence="1">
    <location>
        <begin position="101"/>
        <end position="114"/>
    </location>
</feature>
<evidence type="ECO:0000313" key="3">
    <source>
        <dbReference type="Proteomes" id="UP001176961"/>
    </source>
</evidence>
<reference evidence="2" key="1">
    <citation type="submission" date="2023-07" db="EMBL/GenBank/DDBJ databases">
        <authorList>
            <consortium name="CYATHOMIX"/>
        </authorList>
    </citation>
    <scope>NUCLEOTIDE SEQUENCE</scope>
    <source>
        <strain evidence="2">N/A</strain>
    </source>
</reference>
<evidence type="ECO:0000256" key="1">
    <source>
        <dbReference type="SAM" id="MobiDB-lite"/>
    </source>
</evidence>